<evidence type="ECO:0000313" key="3">
    <source>
        <dbReference type="Proteomes" id="UP000442533"/>
    </source>
</evidence>
<dbReference type="Pfam" id="PF02627">
    <property type="entry name" value="CMD"/>
    <property type="match status" value="1"/>
</dbReference>
<proteinExistence type="predicted"/>
<dbReference type="AlphaFoldDB" id="A0A844H4E0"/>
<keyword evidence="3" id="KW-1185">Reference proteome</keyword>
<organism evidence="2 3">
    <name type="scientific">Paracoccus limosus</name>
    <dbReference type="NCBI Taxonomy" id="913252"/>
    <lineage>
        <taxon>Bacteria</taxon>
        <taxon>Pseudomonadati</taxon>
        <taxon>Pseudomonadota</taxon>
        <taxon>Alphaproteobacteria</taxon>
        <taxon>Rhodobacterales</taxon>
        <taxon>Paracoccaceae</taxon>
        <taxon>Paracoccus</taxon>
    </lineage>
</organism>
<evidence type="ECO:0000313" key="2">
    <source>
        <dbReference type="EMBL" id="MTH34414.1"/>
    </source>
</evidence>
<dbReference type="Gene3D" id="1.20.1290.10">
    <property type="entry name" value="AhpD-like"/>
    <property type="match status" value="1"/>
</dbReference>
<name>A0A844H4E0_9RHOB</name>
<dbReference type="Proteomes" id="UP000442533">
    <property type="component" value="Unassembled WGS sequence"/>
</dbReference>
<accession>A0A844H4E0</accession>
<reference evidence="2 3" key="1">
    <citation type="submission" date="2019-11" db="EMBL/GenBank/DDBJ databases">
        <authorList>
            <person name="Dong K."/>
        </authorList>
    </citation>
    <scope>NUCLEOTIDE SEQUENCE [LARGE SCALE GENOMIC DNA]</scope>
    <source>
        <strain evidence="2 3">JCM 17370</strain>
    </source>
</reference>
<dbReference type="OrthoDB" id="1683318at2"/>
<dbReference type="InterPro" id="IPR004675">
    <property type="entry name" value="AhpD_core"/>
</dbReference>
<gene>
    <name evidence="2" type="ORF">GL279_07350</name>
</gene>
<dbReference type="SUPFAM" id="SSF69118">
    <property type="entry name" value="AhpD-like"/>
    <property type="match status" value="1"/>
</dbReference>
<dbReference type="NCBIfam" id="TIGR00778">
    <property type="entry name" value="ahpD_dom"/>
    <property type="match status" value="1"/>
</dbReference>
<sequence length="109" mass="11377">MSAKQKLAEANARAAALFKADGKTMQAFRGLMVAANREGKVSPSMKEMIATAVAVARGCEDCIVFHTSEAKAHGATRDEFLEVLAVAIEMSGGPGTVYAGKALAAFDEL</sequence>
<evidence type="ECO:0000259" key="1">
    <source>
        <dbReference type="Pfam" id="PF02627"/>
    </source>
</evidence>
<dbReference type="InterPro" id="IPR029032">
    <property type="entry name" value="AhpD-like"/>
</dbReference>
<dbReference type="PANTHER" id="PTHR33930">
    <property type="entry name" value="ALKYL HYDROPEROXIDE REDUCTASE AHPD"/>
    <property type="match status" value="1"/>
</dbReference>
<dbReference type="RefSeq" id="WP_155063974.1">
    <property type="nucleotide sequence ID" value="NZ_WMIF01000007.1"/>
</dbReference>
<protein>
    <submittedName>
        <fullName evidence="2">Carboxymuconolactone decarboxylase family protein</fullName>
    </submittedName>
</protein>
<dbReference type="EMBL" id="WMIF01000007">
    <property type="protein sequence ID" value="MTH34414.1"/>
    <property type="molecule type" value="Genomic_DNA"/>
</dbReference>
<dbReference type="GO" id="GO:0051920">
    <property type="term" value="F:peroxiredoxin activity"/>
    <property type="evidence" value="ECO:0007669"/>
    <property type="project" value="InterPro"/>
</dbReference>
<comment type="caution">
    <text evidence="2">The sequence shown here is derived from an EMBL/GenBank/DDBJ whole genome shotgun (WGS) entry which is preliminary data.</text>
</comment>
<dbReference type="PANTHER" id="PTHR33930:SF2">
    <property type="entry name" value="BLR3452 PROTEIN"/>
    <property type="match status" value="1"/>
</dbReference>
<feature type="domain" description="Carboxymuconolactone decarboxylase-like" evidence="1">
    <location>
        <begin position="24"/>
        <end position="103"/>
    </location>
</feature>
<dbReference type="InterPro" id="IPR003779">
    <property type="entry name" value="CMD-like"/>
</dbReference>